<evidence type="ECO:0000313" key="1">
    <source>
        <dbReference type="EMBL" id="CAE0661295.1"/>
    </source>
</evidence>
<sequence>MSVGVRPMFSSFSARWRVSGLPHRLGSELGGGLNNEIREKIEISGERENSRLYYLVVGMFIGLYYHYNNNENVSRTELLEFLVTGNEVGAENFMEGSSAKNTVGNLGRLYERDKNKREEKLET</sequence>
<protein>
    <submittedName>
        <fullName evidence="1">Uncharacterized protein</fullName>
    </submittedName>
</protein>
<gene>
    <name evidence="1" type="ORF">LGLO00237_LOCUS12885</name>
</gene>
<dbReference type="AlphaFoldDB" id="A0A7S4DP88"/>
<name>A0A7S4DP88_9EUKA</name>
<organism evidence="1">
    <name type="scientific">Lotharella globosa</name>
    <dbReference type="NCBI Taxonomy" id="91324"/>
    <lineage>
        <taxon>Eukaryota</taxon>
        <taxon>Sar</taxon>
        <taxon>Rhizaria</taxon>
        <taxon>Cercozoa</taxon>
        <taxon>Chlorarachniophyceae</taxon>
        <taxon>Lotharella</taxon>
    </lineage>
</organism>
<proteinExistence type="predicted"/>
<dbReference type="EMBL" id="HBIV01017734">
    <property type="protein sequence ID" value="CAE0661295.1"/>
    <property type="molecule type" value="Transcribed_RNA"/>
</dbReference>
<reference evidence="1" key="1">
    <citation type="submission" date="2021-01" db="EMBL/GenBank/DDBJ databases">
        <authorList>
            <person name="Corre E."/>
            <person name="Pelletier E."/>
            <person name="Niang G."/>
            <person name="Scheremetjew M."/>
            <person name="Finn R."/>
            <person name="Kale V."/>
            <person name="Holt S."/>
            <person name="Cochrane G."/>
            <person name="Meng A."/>
            <person name="Brown T."/>
            <person name="Cohen L."/>
        </authorList>
    </citation>
    <scope>NUCLEOTIDE SEQUENCE</scope>
    <source>
        <strain evidence="1">CCCM811</strain>
    </source>
</reference>
<accession>A0A7S4DP88</accession>